<gene>
    <name evidence="6" type="ORF">ASAP_2105</name>
</gene>
<evidence type="ECO:0000313" key="6">
    <source>
        <dbReference type="EMBL" id="CDG40150.1"/>
    </source>
</evidence>
<keyword evidence="2 5" id="KW-0812">Transmembrane</keyword>
<evidence type="ECO:0000313" key="7">
    <source>
        <dbReference type="Proteomes" id="UP000027583"/>
    </source>
</evidence>
<dbReference type="RefSeq" id="WP_023979054.1">
    <property type="nucleotide sequence ID" value="NZ_CBLX010000013.1"/>
</dbReference>
<evidence type="ECO:0000256" key="5">
    <source>
        <dbReference type="SAM" id="Phobius"/>
    </source>
</evidence>
<evidence type="ECO:0000256" key="3">
    <source>
        <dbReference type="ARBA" id="ARBA00022989"/>
    </source>
</evidence>
<keyword evidence="3 5" id="KW-1133">Transmembrane helix</keyword>
<dbReference type="AlphaFoldDB" id="A0A060QGV7"/>
<reference evidence="6 7" key="2">
    <citation type="journal article" date="2014" name="PLoS ONE">
        <title>Evolution of mitochondria reconstructed from the energy metabolism of living bacteria.</title>
        <authorList>
            <person name="Degli Esposti M."/>
            <person name="Chouaia B."/>
            <person name="Comandatore F."/>
            <person name="Crotti E."/>
            <person name="Sassera D."/>
            <person name="Lievens P.M."/>
            <person name="Daffonchio D."/>
            <person name="Bandi C."/>
        </authorList>
    </citation>
    <scope>NUCLEOTIDE SEQUENCE [LARGE SCALE GENOMIC DNA]</scope>
    <source>
        <strain evidence="6 7">SF2.1</strain>
    </source>
</reference>
<proteinExistence type="predicted"/>
<comment type="caution">
    <text evidence="6">The sequence shown here is derived from an EMBL/GenBank/DDBJ whole genome shotgun (WGS) entry which is preliminary data.</text>
</comment>
<protein>
    <recommendedName>
        <fullName evidence="8">Transmembrane protein</fullName>
    </recommendedName>
</protein>
<evidence type="ECO:0000256" key="2">
    <source>
        <dbReference type="ARBA" id="ARBA00022692"/>
    </source>
</evidence>
<feature type="transmembrane region" description="Helical" evidence="5">
    <location>
        <begin position="21"/>
        <end position="48"/>
    </location>
</feature>
<reference evidence="6 7" key="1">
    <citation type="journal article" date="2014" name="Genome Biol. Evol.">
        <title>Acetic acid bacteria genomes reveal functional traits for adaptation to life in insect guts.</title>
        <authorList>
            <person name="Chouaia B."/>
            <person name="Gaiarsa S."/>
            <person name="Crotti E."/>
            <person name="Comandatore F."/>
            <person name="Degli Esposti M."/>
            <person name="Ricci I."/>
            <person name="Alma A."/>
            <person name="Favia G."/>
            <person name="Bandi C."/>
            <person name="Daffonchio D."/>
        </authorList>
    </citation>
    <scope>NUCLEOTIDE SEQUENCE [LARGE SCALE GENOMIC DNA]</scope>
    <source>
        <strain evidence="6 7">SF2.1</strain>
    </source>
</reference>
<comment type="subcellular location">
    <subcellularLocation>
        <location evidence="1">Membrane</location>
        <topology evidence="1">Multi-pass membrane protein</topology>
    </subcellularLocation>
</comment>
<name>A0A060QGV7_9PROT</name>
<accession>A0A060QGV7</accession>
<dbReference type="Pfam" id="PF09685">
    <property type="entry name" value="MamF_MmsF"/>
    <property type="match status" value="1"/>
</dbReference>
<feature type="transmembrane region" description="Helical" evidence="5">
    <location>
        <begin position="68"/>
        <end position="101"/>
    </location>
</feature>
<dbReference type="eggNOG" id="COG3671">
    <property type="taxonomic scope" value="Bacteria"/>
</dbReference>
<dbReference type="Proteomes" id="UP000027583">
    <property type="component" value="Unassembled WGS sequence"/>
</dbReference>
<evidence type="ECO:0000256" key="1">
    <source>
        <dbReference type="ARBA" id="ARBA00004141"/>
    </source>
</evidence>
<evidence type="ECO:0008006" key="8">
    <source>
        <dbReference type="Google" id="ProtNLM"/>
    </source>
</evidence>
<evidence type="ECO:0000256" key="4">
    <source>
        <dbReference type="ARBA" id="ARBA00023136"/>
    </source>
</evidence>
<dbReference type="EMBL" id="CBLX010000013">
    <property type="protein sequence ID" value="CDG40150.1"/>
    <property type="molecule type" value="Genomic_DNA"/>
</dbReference>
<organism evidence="6 7">
    <name type="scientific">Asaia bogorensis</name>
    <dbReference type="NCBI Taxonomy" id="91915"/>
    <lineage>
        <taxon>Bacteria</taxon>
        <taxon>Pseudomonadati</taxon>
        <taxon>Pseudomonadota</taxon>
        <taxon>Alphaproteobacteria</taxon>
        <taxon>Acetobacterales</taxon>
        <taxon>Acetobacteraceae</taxon>
        <taxon>Asaia</taxon>
    </lineage>
</organism>
<sequence length="123" mass="14055">MQPSFTQTWPASPRSDRARRWAWIVHILFIASFFFGITSIPGVIVAYLKRGDAVGTIYESHFIYAIRTFWLGLLGAIVAGLLCLVMIGYVLLGLLFVWWLVRVIRPIVALVDESPMRNPRGWF</sequence>
<keyword evidence="4 5" id="KW-0472">Membrane</keyword>
<dbReference type="InterPro" id="IPR019109">
    <property type="entry name" value="MamF_MmsF"/>
</dbReference>